<dbReference type="AlphaFoldDB" id="A0A8J5T9Z2"/>
<name>A0A8J5T9Z2_ZIZPA</name>
<reference evidence="1" key="1">
    <citation type="journal article" date="2021" name="bioRxiv">
        <title>Whole Genome Assembly and Annotation of Northern Wild Rice, Zizania palustris L., Supports a Whole Genome Duplication in the Zizania Genus.</title>
        <authorList>
            <person name="Haas M."/>
            <person name="Kono T."/>
            <person name="Macchietto M."/>
            <person name="Millas R."/>
            <person name="McGilp L."/>
            <person name="Shao M."/>
            <person name="Duquette J."/>
            <person name="Hirsch C.N."/>
            <person name="Kimball J."/>
        </authorList>
    </citation>
    <scope>NUCLEOTIDE SEQUENCE</scope>
    <source>
        <tissue evidence="1">Fresh leaf tissue</tissue>
    </source>
</reference>
<protein>
    <submittedName>
        <fullName evidence="1">Uncharacterized protein</fullName>
    </submittedName>
</protein>
<comment type="caution">
    <text evidence="1">The sequence shown here is derived from an EMBL/GenBank/DDBJ whole genome shotgun (WGS) entry which is preliminary data.</text>
</comment>
<gene>
    <name evidence="1" type="ORF">GUJ93_ZPchr0006g46234</name>
</gene>
<accession>A0A8J5T9Z2</accession>
<dbReference type="EMBL" id="JAAALK010000283">
    <property type="protein sequence ID" value="KAG8073764.1"/>
    <property type="molecule type" value="Genomic_DNA"/>
</dbReference>
<dbReference type="OrthoDB" id="4869960at2759"/>
<organism evidence="1 2">
    <name type="scientific">Zizania palustris</name>
    <name type="common">Northern wild rice</name>
    <dbReference type="NCBI Taxonomy" id="103762"/>
    <lineage>
        <taxon>Eukaryota</taxon>
        <taxon>Viridiplantae</taxon>
        <taxon>Streptophyta</taxon>
        <taxon>Embryophyta</taxon>
        <taxon>Tracheophyta</taxon>
        <taxon>Spermatophyta</taxon>
        <taxon>Magnoliopsida</taxon>
        <taxon>Liliopsida</taxon>
        <taxon>Poales</taxon>
        <taxon>Poaceae</taxon>
        <taxon>BOP clade</taxon>
        <taxon>Oryzoideae</taxon>
        <taxon>Oryzeae</taxon>
        <taxon>Zizaniinae</taxon>
        <taxon>Zizania</taxon>
    </lineage>
</organism>
<dbReference type="Proteomes" id="UP000729402">
    <property type="component" value="Unassembled WGS sequence"/>
</dbReference>
<sequence>MEPFLGLWTPDVNATSMVTGPEIDVSSIIENNQRKLSLNREILLPFEILERFQMHEFGEGSLHPLECAQS</sequence>
<evidence type="ECO:0000313" key="1">
    <source>
        <dbReference type="EMBL" id="KAG8073764.1"/>
    </source>
</evidence>
<reference evidence="1" key="2">
    <citation type="submission" date="2021-02" db="EMBL/GenBank/DDBJ databases">
        <authorList>
            <person name="Kimball J.A."/>
            <person name="Haas M.W."/>
            <person name="Macchietto M."/>
            <person name="Kono T."/>
            <person name="Duquette J."/>
            <person name="Shao M."/>
        </authorList>
    </citation>
    <scope>NUCLEOTIDE SEQUENCE</scope>
    <source>
        <tissue evidence="1">Fresh leaf tissue</tissue>
    </source>
</reference>
<keyword evidence="2" id="KW-1185">Reference proteome</keyword>
<proteinExistence type="predicted"/>
<evidence type="ECO:0000313" key="2">
    <source>
        <dbReference type="Proteomes" id="UP000729402"/>
    </source>
</evidence>